<feature type="transmembrane region" description="Helical" evidence="6">
    <location>
        <begin position="24"/>
        <end position="43"/>
    </location>
</feature>
<protein>
    <recommendedName>
        <fullName evidence="9">Polysaccharide biosynthesis protein</fullName>
    </recommendedName>
</protein>
<feature type="transmembrane region" description="Helical" evidence="6">
    <location>
        <begin position="337"/>
        <end position="356"/>
    </location>
</feature>
<feature type="transmembrane region" description="Helical" evidence="6">
    <location>
        <begin position="187"/>
        <end position="205"/>
    </location>
</feature>
<feature type="transmembrane region" description="Helical" evidence="6">
    <location>
        <begin position="155"/>
        <end position="175"/>
    </location>
</feature>
<keyword evidence="3 6" id="KW-0812">Transmembrane</keyword>
<evidence type="ECO:0008006" key="9">
    <source>
        <dbReference type="Google" id="ProtNLM"/>
    </source>
</evidence>
<feature type="transmembrane region" description="Helical" evidence="6">
    <location>
        <begin position="217"/>
        <end position="238"/>
    </location>
</feature>
<feature type="transmembrane region" description="Helical" evidence="6">
    <location>
        <begin position="128"/>
        <end position="148"/>
    </location>
</feature>
<dbReference type="AlphaFoldDB" id="A0A919IW59"/>
<dbReference type="EMBL" id="BOMM01000014">
    <property type="protein sequence ID" value="GIE10151.1"/>
    <property type="molecule type" value="Genomic_DNA"/>
</dbReference>
<evidence type="ECO:0000313" key="7">
    <source>
        <dbReference type="EMBL" id="GIE10151.1"/>
    </source>
</evidence>
<feature type="transmembrane region" description="Helical" evidence="6">
    <location>
        <begin position="426"/>
        <end position="444"/>
    </location>
</feature>
<sequence>MTDVSAGKSEEKNHLAQLFGRDSIYLVVWAIQLLCSALFTPVLTRILSAGNYGTVQSGIAIMQVLFIFAALGLQAAVQREDSGNDNLLGARRLVGFGVVAASAITFTAWSTVGLWAGAIGLHDGHYEIKMAVVWAGASAVTNTSLGLLRSRDRLVPFVVVGLIQSVGGQLVALALCKFLEPTAENYLLGQTICQVLAMLIALAIFPPAFFWVRHFDFLGRALLFALPLVPSTLSTFVIESSDKLVINAMLGSESVARYQIAYNIASMPMLLLAVLSSAWMPRFFSLNEPGERAKVLRDSRDALSRLMVPVVLGFAFGSPLILRLWVPPSYRPDELQMVVAVVLITVVPFAAQLAVVRTLMTYGRTGSIALVNFLGAGLNLAVNLVLVRHFGLIGPAAATLVAFTALWLMFAWVGRDISPGRAPIELLAQLGGACAVAIAIALIPESLPVMIARALLSVGAVVWFVLIFLKIRQSPVDEPMMVEESVTTLMPAITETISFSAQVPVRMPAIGRATVRRPSNIEQTAKIYYGGRYVTRL</sequence>
<reference evidence="7" key="1">
    <citation type="submission" date="2021-01" db="EMBL/GenBank/DDBJ databases">
        <title>Whole genome shotgun sequence of Actinoplanes ferrugineus NBRC 15555.</title>
        <authorList>
            <person name="Komaki H."/>
            <person name="Tamura T."/>
        </authorList>
    </citation>
    <scope>NUCLEOTIDE SEQUENCE</scope>
    <source>
        <strain evidence="7">NBRC 15555</strain>
    </source>
</reference>
<evidence type="ECO:0000256" key="2">
    <source>
        <dbReference type="ARBA" id="ARBA00022475"/>
    </source>
</evidence>
<feature type="transmembrane region" description="Helical" evidence="6">
    <location>
        <begin position="55"/>
        <end position="73"/>
    </location>
</feature>
<dbReference type="InterPro" id="IPR050833">
    <property type="entry name" value="Poly_Biosynth_Transport"/>
</dbReference>
<evidence type="ECO:0000256" key="5">
    <source>
        <dbReference type="ARBA" id="ARBA00023136"/>
    </source>
</evidence>
<keyword evidence="5 6" id="KW-0472">Membrane</keyword>
<dbReference type="RefSeq" id="WP_203816721.1">
    <property type="nucleotide sequence ID" value="NZ_BAAABP010000007.1"/>
</dbReference>
<feature type="transmembrane region" description="Helical" evidence="6">
    <location>
        <begin position="392"/>
        <end position="414"/>
    </location>
</feature>
<evidence type="ECO:0000256" key="6">
    <source>
        <dbReference type="SAM" id="Phobius"/>
    </source>
</evidence>
<accession>A0A919IW59</accession>
<dbReference type="PANTHER" id="PTHR30250:SF11">
    <property type="entry name" value="O-ANTIGEN TRANSPORTER-RELATED"/>
    <property type="match status" value="1"/>
</dbReference>
<proteinExistence type="predicted"/>
<dbReference type="PANTHER" id="PTHR30250">
    <property type="entry name" value="PST FAMILY PREDICTED COLANIC ACID TRANSPORTER"/>
    <property type="match status" value="1"/>
</dbReference>
<feature type="transmembrane region" description="Helical" evidence="6">
    <location>
        <begin position="302"/>
        <end position="325"/>
    </location>
</feature>
<feature type="transmembrane region" description="Helical" evidence="6">
    <location>
        <begin position="258"/>
        <end position="281"/>
    </location>
</feature>
<feature type="transmembrane region" description="Helical" evidence="6">
    <location>
        <begin position="93"/>
        <end position="116"/>
    </location>
</feature>
<dbReference type="Proteomes" id="UP000598174">
    <property type="component" value="Unassembled WGS sequence"/>
</dbReference>
<evidence type="ECO:0000313" key="8">
    <source>
        <dbReference type="Proteomes" id="UP000598174"/>
    </source>
</evidence>
<name>A0A919IW59_9ACTN</name>
<evidence type="ECO:0000256" key="3">
    <source>
        <dbReference type="ARBA" id="ARBA00022692"/>
    </source>
</evidence>
<keyword evidence="2" id="KW-1003">Cell membrane</keyword>
<keyword evidence="8" id="KW-1185">Reference proteome</keyword>
<evidence type="ECO:0000256" key="1">
    <source>
        <dbReference type="ARBA" id="ARBA00004651"/>
    </source>
</evidence>
<organism evidence="7 8">
    <name type="scientific">Paractinoplanes ferrugineus</name>
    <dbReference type="NCBI Taxonomy" id="113564"/>
    <lineage>
        <taxon>Bacteria</taxon>
        <taxon>Bacillati</taxon>
        <taxon>Actinomycetota</taxon>
        <taxon>Actinomycetes</taxon>
        <taxon>Micromonosporales</taxon>
        <taxon>Micromonosporaceae</taxon>
        <taxon>Paractinoplanes</taxon>
    </lineage>
</organism>
<dbReference type="Pfam" id="PF01943">
    <property type="entry name" value="Polysacc_synt"/>
    <property type="match status" value="1"/>
</dbReference>
<dbReference type="GO" id="GO:0005886">
    <property type="term" value="C:plasma membrane"/>
    <property type="evidence" value="ECO:0007669"/>
    <property type="project" value="UniProtKB-SubCell"/>
</dbReference>
<feature type="transmembrane region" description="Helical" evidence="6">
    <location>
        <begin position="450"/>
        <end position="471"/>
    </location>
</feature>
<evidence type="ECO:0000256" key="4">
    <source>
        <dbReference type="ARBA" id="ARBA00022989"/>
    </source>
</evidence>
<keyword evidence="4 6" id="KW-1133">Transmembrane helix</keyword>
<comment type="caution">
    <text evidence="7">The sequence shown here is derived from an EMBL/GenBank/DDBJ whole genome shotgun (WGS) entry which is preliminary data.</text>
</comment>
<feature type="transmembrane region" description="Helical" evidence="6">
    <location>
        <begin position="368"/>
        <end position="386"/>
    </location>
</feature>
<gene>
    <name evidence="7" type="ORF">Afe05nite_19910</name>
</gene>
<comment type="subcellular location">
    <subcellularLocation>
        <location evidence="1">Cell membrane</location>
        <topology evidence="1">Multi-pass membrane protein</topology>
    </subcellularLocation>
</comment>
<dbReference type="InterPro" id="IPR002797">
    <property type="entry name" value="Polysacc_synth"/>
</dbReference>